<evidence type="ECO:0000313" key="2">
    <source>
        <dbReference type="Proteomes" id="UP001163324"/>
    </source>
</evidence>
<name>A0ACC0UX91_9HYPO</name>
<gene>
    <name evidence="1" type="ORF">N3K66_007135</name>
</gene>
<accession>A0ACC0UX91</accession>
<sequence length="162" mass="17507">MNIDYKNSEGFPLEPTTTTGSHLSAPEKAALSNTTTMSVDPDHGPRVSKDSGLLSVQSNPFDTDMEANHITGYESGQSMAHAGSRTPNASRSDCRAWPGKDHWKQKAKEAKKNRSCTPMANMSKRNRIIMKILIVLFIVGIGVGVGFGVSKPLGAPIWGDKH</sequence>
<keyword evidence="2" id="KW-1185">Reference proteome</keyword>
<evidence type="ECO:0000313" key="1">
    <source>
        <dbReference type="EMBL" id="KAI9898775.1"/>
    </source>
</evidence>
<dbReference type="Proteomes" id="UP001163324">
    <property type="component" value="Chromosome 6"/>
</dbReference>
<organism evidence="1 2">
    <name type="scientific">Trichothecium roseum</name>
    <dbReference type="NCBI Taxonomy" id="47278"/>
    <lineage>
        <taxon>Eukaryota</taxon>
        <taxon>Fungi</taxon>
        <taxon>Dikarya</taxon>
        <taxon>Ascomycota</taxon>
        <taxon>Pezizomycotina</taxon>
        <taxon>Sordariomycetes</taxon>
        <taxon>Hypocreomycetidae</taxon>
        <taxon>Hypocreales</taxon>
        <taxon>Hypocreales incertae sedis</taxon>
        <taxon>Trichothecium</taxon>
    </lineage>
</organism>
<protein>
    <submittedName>
        <fullName evidence="1">Uncharacterized protein</fullName>
    </submittedName>
</protein>
<reference evidence="1" key="1">
    <citation type="submission" date="2022-10" db="EMBL/GenBank/DDBJ databases">
        <title>Complete Genome of Trichothecium roseum strain YXFP-22015, a Plant Pathogen Isolated from Citrus.</title>
        <authorList>
            <person name="Wang Y."/>
            <person name="Zhu L."/>
        </authorList>
    </citation>
    <scope>NUCLEOTIDE SEQUENCE</scope>
    <source>
        <strain evidence="1">YXFP-22015</strain>
    </source>
</reference>
<proteinExistence type="predicted"/>
<dbReference type="EMBL" id="CM047945">
    <property type="protein sequence ID" value="KAI9898775.1"/>
    <property type="molecule type" value="Genomic_DNA"/>
</dbReference>
<comment type="caution">
    <text evidence="1">The sequence shown here is derived from an EMBL/GenBank/DDBJ whole genome shotgun (WGS) entry which is preliminary data.</text>
</comment>